<accession>A0A0F9QIF7</accession>
<protein>
    <submittedName>
        <fullName evidence="1">Uncharacterized protein</fullName>
    </submittedName>
</protein>
<dbReference type="InterPro" id="IPR011990">
    <property type="entry name" value="TPR-like_helical_dom_sf"/>
</dbReference>
<organism evidence="1">
    <name type="scientific">marine sediment metagenome</name>
    <dbReference type="NCBI Taxonomy" id="412755"/>
    <lineage>
        <taxon>unclassified sequences</taxon>
        <taxon>metagenomes</taxon>
        <taxon>ecological metagenomes</taxon>
    </lineage>
</organism>
<dbReference type="AlphaFoldDB" id="A0A0F9QIF7"/>
<name>A0A0F9QIF7_9ZZZZ</name>
<dbReference type="EMBL" id="LAZR01001941">
    <property type="protein sequence ID" value="KKN36812.1"/>
    <property type="molecule type" value="Genomic_DNA"/>
</dbReference>
<evidence type="ECO:0000313" key="1">
    <source>
        <dbReference type="EMBL" id="KKN36812.1"/>
    </source>
</evidence>
<proteinExistence type="predicted"/>
<gene>
    <name evidence="1" type="ORF">LCGC14_0769890</name>
</gene>
<sequence>MRYIFKILILGDPDAIQFYALRAFEESGEDKGTYLEWYKEVRVLEDVCDLEIDVISSISADLDDLLPMVDGIIYFLNPQVEGELELFGMILPDIFSVKRDIPTIVIFYDQNGMLPISVNELLENVWVNYPSLEAFVNLLPKDFHQALQSLSLAMINGDTPLNIENAWMRFPIFIQMANIYYDNKNYYYAAQAVKKASIIAEIYNKEEYFIICEQAAFLYSKINLYLEASKILEKSDKTKSINFKNLHADAMIREGNLFFNRKEYEKAARKYETTAQWSSIESLDTRLTNDAFKLAINSWISACNVENAFKILDNLRHKLVLSILKEICEKIQAVADYLIEINNFEQAREQLYIAVNKFQREGLFEELKDLTSQLTKILIHIFKHFVQDENILAAKNIYDELEIMWGSYKVEKINLDSHLEKSIILLLEEKNFGMASVLINKLNSRQLRQNLAKIRDDFDDKFTELKKNEILDYNNTGIDIIREYVEAERDIIIEMNTIKINEAKELSKNNEIRKAATHLKIQAVYLKNIGKEEISNQILTKSLDLLLEGIIFEEFFKIFNTLADEMKTKYLSRIYSKYTQKLKELKKSDDYKRKETILENSNKIFRNQELYEESKEISLIFIEIIKEEILIILENEENIIGIKKATGLLKKVSNISEAYFEKEKSKIEFDDIFKKIAEIYINLDDLPSANSYTDRIENKEFRNEIHKRIEKLEAEKSAKASKKAEDTFKVEVLKERLSIIQTRGREALLEHDKELRKRKALKRNYFKEALSNIEQQKYMEAMELYKKSIDSLNKRQDYNLAGVSLAMVSLLLIKEDKINEIKKIFTETKKKLSSLGKLFSETYPVLLINYIIDLKEFHDEEKIKEALGGFDNLPLFEEELILLYDYLGKDYREEREVDVDQDIVGLSREKLGDLSKLKIDMDQKYGKIKSLMVDIRSDRDIILKNRNAMRKRYYSDILKLLGSHNFKDASVMYYDLATRIAKRKDFKTSSLLILLHGLVLIKVGEHIKSIKKNINEFLDGLGLNKKYVKETYYILVILFIIDVKLNNLDRDRLKINKILEILPLFEEEKELIEFEL</sequence>
<comment type="caution">
    <text evidence="1">The sequence shown here is derived from an EMBL/GenBank/DDBJ whole genome shotgun (WGS) entry which is preliminary data.</text>
</comment>
<reference evidence="1" key="1">
    <citation type="journal article" date="2015" name="Nature">
        <title>Complex archaea that bridge the gap between prokaryotes and eukaryotes.</title>
        <authorList>
            <person name="Spang A."/>
            <person name="Saw J.H."/>
            <person name="Jorgensen S.L."/>
            <person name="Zaremba-Niedzwiedzka K."/>
            <person name="Martijn J."/>
            <person name="Lind A.E."/>
            <person name="van Eijk R."/>
            <person name="Schleper C."/>
            <person name="Guy L."/>
            <person name="Ettema T.J."/>
        </authorList>
    </citation>
    <scope>NUCLEOTIDE SEQUENCE</scope>
</reference>
<dbReference type="SUPFAM" id="SSF48452">
    <property type="entry name" value="TPR-like"/>
    <property type="match status" value="1"/>
</dbReference>